<feature type="domain" description="DUF4440" evidence="1">
    <location>
        <begin position="34"/>
        <end position="142"/>
    </location>
</feature>
<dbReference type="InterPro" id="IPR032710">
    <property type="entry name" value="NTF2-like_dom_sf"/>
</dbReference>
<sequence length="152" mass="16195">MGTGIADAWVEEAARVAVSGDGDAAEVAAISDFVARLPQVQRAAHGPSFRALFRDDAVWTTAHGRRLIGRAAIDVFASAVLRRSMAETTGHYAIERIVFVRPDVALVAVRVRPHTLEGTRISHVPDTAPLYVLAKDDGAWRIAAAQSTAVVG</sequence>
<name>A0ABP8JCI0_9ACTN</name>
<reference evidence="3" key="1">
    <citation type="journal article" date="2019" name="Int. J. Syst. Evol. Microbiol.">
        <title>The Global Catalogue of Microorganisms (GCM) 10K type strain sequencing project: providing services to taxonomists for standard genome sequencing and annotation.</title>
        <authorList>
            <consortium name="The Broad Institute Genomics Platform"/>
            <consortium name="The Broad Institute Genome Sequencing Center for Infectious Disease"/>
            <person name="Wu L."/>
            <person name="Ma J."/>
        </authorList>
    </citation>
    <scope>NUCLEOTIDE SEQUENCE [LARGE SCALE GENOMIC DNA]</scope>
    <source>
        <strain evidence="3">JCM 17688</strain>
    </source>
</reference>
<dbReference type="InterPro" id="IPR011944">
    <property type="entry name" value="Steroid_delta5-4_isomerase"/>
</dbReference>
<keyword evidence="3" id="KW-1185">Reference proteome</keyword>
<comment type="caution">
    <text evidence="2">The sequence shown here is derived from an EMBL/GenBank/DDBJ whole genome shotgun (WGS) entry which is preliminary data.</text>
</comment>
<dbReference type="RefSeq" id="WP_344993028.1">
    <property type="nucleotide sequence ID" value="NZ_BAABFR010000016.1"/>
</dbReference>
<evidence type="ECO:0000313" key="2">
    <source>
        <dbReference type="EMBL" id="GAA4388690.1"/>
    </source>
</evidence>
<dbReference type="Proteomes" id="UP001500635">
    <property type="component" value="Unassembled WGS sequence"/>
</dbReference>
<organism evidence="2 3">
    <name type="scientific">Tsukamurella soli</name>
    <dbReference type="NCBI Taxonomy" id="644556"/>
    <lineage>
        <taxon>Bacteria</taxon>
        <taxon>Bacillati</taxon>
        <taxon>Actinomycetota</taxon>
        <taxon>Actinomycetes</taxon>
        <taxon>Mycobacteriales</taxon>
        <taxon>Tsukamurellaceae</taxon>
        <taxon>Tsukamurella</taxon>
    </lineage>
</organism>
<evidence type="ECO:0000313" key="3">
    <source>
        <dbReference type="Proteomes" id="UP001500635"/>
    </source>
</evidence>
<proteinExistence type="predicted"/>
<dbReference type="NCBIfam" id="TIGR02246">
    <property type="entry name" value="SgcJ/EcaC family oxidoreductase"/>
    <property type="match status" value="1"/>
</dbReference>
<dbReference type="SUPFAM" id="SSF54427">
    <property type="entry name" value="NTF2-like"/>
    <property type="match status" value="1"/>
</dbReference>
<protein>
    <submittedName>
        <fullName evidence="2">SgcJ/EcaC family oxidoreductase</fullName>
    </submittedName>
</protein>
<dbReference type="Pfam" id="PF14534">
    <property type="entry name" value="DUF4440"/>
    <property type="match status" value="1"/>
</dbReference>
<dbReference type="Gene3D" id="3.10.450.50">
    <property type="match status" value="1"/>
</dbReference>
<gene>
    <name evidence="2" type="ORF">GCM10023147_14500</name>
</gene>
<accession>A0ABP8JCI0</accession>
<evidence type="ECO:0000259" key="1">
    <source>
        <dbReference type="Pfam" id="PF14534"/>
    </source>
</evidence>
<dbReference type="EMBL" id="BAABFR010000016">
    <property type="protein sequence ID" value="GAA4388690.1"/>
    <property type="molecule type" value="Genomic_DNA"/>
</dbReference>
<dbReference type="InterPro" id="IPR027843">
    <property type="entry name" value="DUF4440"/>
</dbReference>